<sequence length="898" mass="100622">MQWFISTYFIRDISFGSDRPGRIVSMRKNGTGHVCFSDIRHQGSNNKENLIKGIRNLGGQYIGGSVYQHTSTHFIVRQVLPSEKFLAACAAGKWVVTPNYIWDSVKNGSWLPEEQYEVAISTSTTSAFHPVRQWRERVTNGKLKGAFQGWRVLLMVQEPARRAMFKRTLKAGRAKVFHLNSPSYASITHVLAKPITEDAKAHDAPCYPVSHIVQHLFGNMSLEMNFLSGNETETEESSFVAEFSMFEKKLQDHTKRQNHQPRLRYCEFQGYGDPHCPQSEATEADFSQIAAMIECGLFTEALDSIKSGLFPGLLPPAQYLVSLLEYAQQGNATSVFLGIFLQFLHRLLVTNPPWLASKSLKKYFSNVFQCPCCKVGLWPFLESTICYCLMRDSTCHPLPRPALPTLLHFYSDLLAFILKLFKGELHAITSGVHLQQYIAKNLQDSARGSLILRTFWTVWERSTLLSVAVKQLTQLLVDATSEEDPKNSKKQELVHVTDTLVDLLSVVVEFWCQHNFKLNQALVEKGLTDFAEHFALVTHKLPPILLAELISKVPSSRLKLALADSVFRTLCCKNGFTVADDPSVSRKYAVSSSQTHFWTMQTQTEHISSQLESTSNGVSDNGAEKGNILKGLKRINAAGETLLHRACKRNQVETVLQILALPDTDVNVKDHAGWTPLHEACNHGSTACVQALLRHRPAPVVNSQVGGVSPLYDALLNGHMDIAKLLLEHEGSAILQQKNLNGNAPLDLVLDAAQREELLDCALIGDNAQRKRSTEVLNLPLLEAGSCLLLHLLVSYRQEKGLYVFDQTEVGALNLGQRMFRALKMHSFRNVTSSWTDQQAVRLLEDAVILMEVGRGSYDEQVPQPIKECKGENTQFLMERLVALKSKGQELVHQFDKS</sequence>
<dbReference type="PROSITE" id="PS50088">
    <property type="entry name" value="ANK_REPEAT"/>
    <property type="match status" value="2"/>
</dbReference>
<dbReference type="InterPro" id="IPR057595">
    <property type="entry name" value="TopB1_SLF1_BRCT"/>
</dbReference>
<reference evidence="12" key="1">
    <citation type="submission" date="2024-04" db="EMBL/GenBank/DDBJ databases">
        <title>Salinicola lusitanus LLJ914,a marine bacterium isolated from the Okinawa Trough.</title>
        <authorList>
            <person name="Li J."/>
        </authorList>
    </citation>
    <scope>NUCLEOTIDE SEQUENCE [LARGE SCALE GENOMIC DNA]</scope>
</reference>
<feature type="repeat" description="ANK" evidence="9">
    <location>
        <begin position="638"/>
        <end position="671"/>
    </location>
</feature>
<dbReference type="Proteomes" id="UP001460270">
    <property type="component" value="Unassembled WGS sequence"/>
</dbReference>
<evidence type="ECO:0000259" key="10">
    <source>
        <dbReference type="PROSITE" id="PS50172"/>
    </source>
</evidence>
<proteinExistence type="predicted"/>
<dbReference type="InterPro" id="IPR001357">
    <property type="entry name" value="BRCT_dom"/>
</dbReference>
<dbReference type="Pfam" id="PF12796">
    <property type="entry name" value="Ank_2"/>
    <property type="match status" value="1"/>
</dbReference>
<dbReference type="PROSITE" id="PS50172">
    <property type="entry name" value="BRCT"/>
    <property type="match status" value="1"/>
</dbReference>
<evidence type="ECO:0000313" key="11">
    <source>
        <dbReference type="EMBL" id="KAK7933135.1"/>
    </source>
</evidence>
<dbReference type="Gene3D" id="3.40.50.10190">
    <property type="entry name" value="BRCT domain"/>
    <property type="match status" value="2"/>
</dbReference>
<evidence type="ECO:0000313" key="12">
    <source>
        <dbReference type="Proteomes" id="UP001460270"/>
    </source>
</evidence>
<dbReference type="SMART" id="SM00292">
    <property type="entry name" value="BRCT"/>
    <property type="match status" value="1"/>
</dbReference>
<dbReference type="InterPro" id="IPR036420">
    <property type="entry name" value="BRCT_dom_sf"/>
</dbReference>
<dbReference type="GO" id="GO:2000781">
    <property type="term" value="P:positive regulation of double-strand break repair"/>
    <property type="evidence" value="ECO:0007669"/>
    <property type="project" value="InterPro"/>
</dbReference>
<comment type="caution">
    <text evidence="11">The sequence shown here is derived from an EMBL/GenBank/DDBJ whole genome shotgun (WGS) entry which is preliminary data.</text>
</comment>
<accession>A0AAW0PTT4</accession>
<evidence type="ECO:0000256" key="5">
    <source>
        <dbReference type="ARBA" id="ARBA00022763"/>
    </source>
</evidence>
<keyword evidence="8" id="KW-0539">Nucleus</keyword>
<evidence type="ECO:0000256" key="1">
    <source>
        <dbReference type="ARBA" id="ARBA00004123"/>
    </source>
</evidence>
<dbReference type="InterPro" id="IPR036770">
    <property type="entry name" value="Ankyrin_rpt-contain_sf"/>
</dbReference>
<keyword evidence="4" id="KW-0677">Repeat</keyword>
<keyword evidence="5" id="KW-0227">DNA damage</keyword>
<dbReference type="SMART" id="SM00248">
    <property type="entry name" value="ANK"/>
    <property type="match status" value="3"/>
</dbReference>
<keyword evidence="7" id="KW-0206">Cytoskeleton</keyword>
<dbReference type="AlphaFoldDB" id="A0AAW0PTT4"/>
<protein>
    <recommendedName>
        <fullName evidence="10">BRCT domain-containing protein</fullName>
    </recommendedName>
</protein>
<dbReference type="Gene3D" id="1.25.40.20">
    <property type="entry name" value="Ankyrin repeat-containing domain"/>
    <property type="match status" value="1"/>
</dbReference>
<dbReference type="EMBL" id="JBBPFD010000003">
    <property type="protein sequence ID" value="KAK7933135.1"/>
    <property type="molecule type" value="Genomic_DNA"/>
</dbReference>
<feature type="domain" description="BRCT" evidence="10">
    <location>
        <begin position="34"/>
        <end position="118"/>
    </location>
</feature>
<evidence type="ECO:0000256" key="4">
    <source>
        <dbReference type="ARBA" id="ARBA00022737"/>
    </source>
</evidence>
<dbReference type="InterPro" id="IPR002110">
    <property type="entry name" value="Ankyrin_rpt"/>
</dbReference>
<dbReference type="InterPro" id="IPR042479">
    <property type="entry name" value="Slf1"/>
</dbReference>
<dbReference type="GO" id="GO:0006281">
    <property type="term" value="P:DNA repair"/>
    <property type="evidence" value="ECO:0007669"/>
    <property type="project" value="UniProtKB-KW"/>
</dbReference>
<evidence type="ECO:0000256" key="3">
    <source>
        <dbReference type="ARBA" id="ARBA00022490"/>
    </source>
</evidence>
<evidence type="ECO:0000256" key="2">
    <source>
        <dbReference type="ARBA" id="ARBA00004300"/>
    </source>
</evidence>
<dbReference type="CDD" id="cd17738">
    <property type="entry name" value="BRCT_TopBP1_rpt7"/>
    <property type="match status" value="1"/>
</dbReference>
<evidence type="ECO:0000256" key="9">
    <source>
        <dbReference type="PROSITE-ProRule" id="PRU00023"/>
    </source>
</evidence>
<dbReference type="GO" id="GO:1990166">
    <property type="term" value="P:protein localization to site of double-strand break"/>
    <property type="evidence" value="ECO:0007669"/>
    <property type="project" value="TreeGrafter"/>
</dbReference>
<keyword evidence="9" id="KW-0040">ANK repeat</keyword>
<dbReference type="SUPFAM" id="SSF52113">
    <property type="entry name" value="BRCT domain"/>
    <property type="match status" value="1"/>
</dbReference>
<dbReference type="Pfam" id="PF23294">
    <property type="entry name" value="BRCT_TopB1_SLF1"/>
    <property type="match status" value="1"/>
</dbReference>
<evidence type="ECO:0000256" key="8">
    <source>
        <dbReference type="ARBA" id="ARBA00023242"/>
    </source>
</evidence>
<evidence type="ECO:0000256" key="7">
    <source>
        <dbReference type="ARBA" id="ARBA00023212"/>
    </source>
</evidence>
<dbReference type="PANTHER" id="PTHR46677:SF1">
    <property type="entry name" value="SMC5-SMC6 COMPLEX LOCALIZATION FACTOR PROTEIN 1"/>
    <property type="match status" value="1"/>
</dbReference>
<feature type="repeat" description="ANK" evidence="9">
    <location>
        <begin position="706"/>
        <end position="738"/>
    </location>
</feature>
<evidence type="ECO:0000256" key="6">
    <source>
        <dbReference type="ARBA" id="ARBA00023204"/>
    </source>
</evidence>
<dbReference type="GO" id="GO:0035861">
    <property type="term" value="C:site of double-strand break"/>
    <property type="evidence" value="ECO:0007669"/>
    <property type="project" value="TreeGrafter"/>
</dbReference>
<comment type="subcellular location">
    <subcellularLocation>
        <location evidence="2">Cytoplasm</location>
        <location evidence="2">Cytoskeleton</location>
        <location evidence="2">Microtubule organizing center</location>
        <location evidence="2">Centrosome</location>
    </subcellularLocation>
    <subcellularLocation>
        <location evidence="1">Nucleus</location>
    </subcellularLocation>
</comment>
<dbReference type="PROSITE" id="PS50297">
    <property type="entry name" value="ANK_REP_REGION"/>
    <property type="match status" value="2"/>
</dbReference>
<keyword evidence="3" id="KW-0963">Cytoplasm</keyword>
<keyword evidence="6" id="KW-0234">DNA repair</keyword>
<name>A0AAW0PTT4_9GOBI</name>
<dbReference type="GO" id="GO:0005813">
    <property type="term" value="C:centrosome"/>
    <property type="evidence" value="ECO:0007669"/>
    <property type="project" value="UniProtKB-SubCell"/>
</dbReference>
<dbReference type="SUPFAM" id="SSF48403">
    <property type="entry name" value="Ankyrin repeat"/>
    <property type="match status" value="1"/>
</dbReference>
<dbReference type="GO" id="GO:0005634">
    <property type="term" value="C:nucleus"/>
    <property type="evidence" value="ECO:0007669"/>
    <property type="project" value="UniProtKB-SubCell"/>
</dbReference>
<organism evidence="11 12">
    <name type="scientific">Mugilogobius chulae</name>
    <name type="common">yellowstripe goby</name>
    <dbReference type="NCBI Taxonomy" id="88201"/>
    <lineage>
        <taxon>Eukaryota</taxon>
        <taxon>Metazoa</taxon>
        <taxon>Chordata</taxon>
        <taxon>Craniata</taxon>
        <taxon>Vertebrata</taxon>
        <taxon>Euteleostomi</taxon>
        <taxon>Actinopterygii</taxon>
        <taxon>Neopterygii</taxon>
        <taxon>Teleostei</taxon>
        <taxon>Neoteleostei</taxon>
        <taxon>Acanthomorphata</taxon>
        <taxon>Gobiaria</taxon>
        <taxon>Gobiiformes</taxon>
        <taxon>Gobioidei</taxon>
        <taxon>Gobiidae</taxon>
        <taxon>Gobionellinae</taxon>
        <taxon>Mugilogobius</taxon>
    </lineage>
</organism>
<keyword evidence="12" id="KW-1185">Reference proteome</keyword>
<gene>
    <name evidence="11" type="ORF">WMY93_004031</name>
</gene>
<dbReference type="PANTHER" id="PTHR46677">
    <property type="entry name" value="SMC5-SMC6 COMPLEX LOCALIZATION FACTOR PROTEIN 1"/>
    <property type="match status" value="1"/>
</dbReference>